<dbReference type="PANTHER" id="PTHR10293">
    <property type="entry name" value="GLUTAREDOXIN FAMILY MEMBER"/>
    <property type="match status" value="1"/>
</dbReference>
<dbReference type="NCBIfam" id="TIGR00365">
    <property type="entry name" value="Grx4 family monothiol glutaredoxin"/>
    <property type="match status" value="1"/>
</dbReference>
<dbReference type="PROSITE" id="PS51354">
    <property type="entry name" value="GLUTAREDOXIN_2"/>
    <property type="match status" value="1"/>
</dbReference>
<keyword evidence="3" id="KW-0408">Iron</keyword>
<keyword evidence="1" id="KW-0001">2Fe-2S</keyword>
<dbReference type="CDD" id="cd03028">
    <property type="entry name" value="GRX_PICOT_like"/>
    <property type="match status" value="1"/>
</dbReference>
<dbReference type="eggNOG" id="KOG0911">
    <property type="taxonomic scope" value="Eukaryota"/>
</dbReference>
<dbReference type="AlphaFoldDB" id="A0A0W0F644"/>
<accession>A0A0W0F644</accession>
<dbReference type="InterPro" id="IPR033658">
    <property type="entry name" value="GRX_PICOT-like"/>
</dbReference>
<dbReference type="Pfam" id="PF00462">
    <property type="entry name" value="Glutaredoxin"/>
    <property type="match status" value="1"/>
</dbReference>
<evidence type="ECO:0000313" key="10">
    <source>
        <dbReference type="Proteomes" id="UP000054988"/>
    </source>
</evidence>
<comment type="caution">
    <text evidence="9">The sequence shown here is derived from an EMBL/GenBank/DDBJ whole genome shotgun (WGS) entry which is preliminary data.</text>
</comment>
<dbReference type="InterPro" id="IPR002109">
    <property type="entry name" value="Glutaredoxin"/>
</dbReference>
<dbReference type="GO" id="GO:0044571">
    <property type="term" value="P:[2Fe-2S] cluster assembly"/>
    <property type="evidence" value="ECO:0007669"/>
    <property type="project" value="UniProtKB-ARBA"/>
</dbReference>
<evidence type="ECO:0000256" key="2">
    <source>
        <dbReference type="ARBA" id="ARBA00022723"/>
    </source>
</evidence>
<evidence type="ECO:0000256" key="1">
    <source>
        <dbReference type="ARBA" id="ARBA00022714"/>
    </source>
</evidence>
<dbReference type="GO" id="GO:0046872">
    <property type="term" value="F:metal ion binding"/>
    <property type="evidence" value="ECO:0007669"/>
    <property type="project" value="UniProtKB-KW"/>
</dbReference>
<protein>
    <recommendedName>
        <fullName evidence="6">Monothiol glutaredoxin-5, mitochondrial</fullName>
    </recommendedName>
</protein>
<dbReference type="FunFam" id="3.40.30.10:FF:000005">
    <property type="entry name" value="Glutaredoxin 5"/>
    <property type="match status" value="1"/>
</dbReference>
<dbReference type="GO" id="GO:0005759">
    <property type="term" value="C:mitochondrial matrix"/>
    <property type="evidence" value="ECO:0007669"/>
    <property type="project" value="TreeGrafter"/>
</dbReference>
<evidence type="ECO:0000256" key="5">
    <source>
        <dbReference type="ARBA" id="ARBA00023284"/>
    </source>
</evidence>
<dbReference type="PANTHER" id="PTHR10293:SF16">
    <property type="entry name" value="GLUTAREDOXIN-RELATED PROTEIN 5, MITOCHONDRIAL"/>
    <property type="match status" value="1"/>
</dbReference>
<keyword evidence="2" id="KW-0479">Metal-binding</keyword>
<dbReference type="GO" id="GO:0051537">
    <property type="term" value="F:2 iron, 2 sulfur cluster binding"/>
    <property type="evidence" value="ECO:0007669"/>
    <property type="project" value="UniProtKB-KW"/>
</dbReference>
<evidence type="ECO:0000259" key="8">
    <source>
        <dbReference type="Pfam" id="PF00462"/>
    </source>
</evidence>
<keyword evidence="7" id="KW-1133">Transmembrane helix</keyword>
<name>A0A0W0F644_MONRR</name>
<dbReference type="GO" id="GO:0015036">
    <property type="term" value="F:disulfide oxidoreductase activity"/>
    <property type="evidence" value="ECO:0007669"/>
    <property type="project" value="UniProtKB-ARBA"/>
</dbReference>
<keyword evidence="4" id="KW-0411">Iron-sulfur</keyword>
<dbReference type="EMBL" id="LATX01002301">
    <property type="protein sequence ID" value="KTB31700.1"/>
    <property type="molecule type" value="Genomic_DNA"/>
</dbReference>
<keyword evidence="5" id="KW-0676">Redox-active center</keyword>
<sequence length="177" mass="19578">MLWDAESNQTLICLFAFAVTTYAVLIKNAGIISTFILAAQPRSSLVFTSSILAAQRRLLSQENRAKIQEAIKAKPVVLFMKGTPDFPECGFSRATIQVLELHGVDPSKMQTYNVLADSELRQDIKEFSDWPTIPQLYVNGEFVGGCDILLSMHQSGELEKFLQENKVVFTASGSPTS</sequence>
<evidence type="ECO:0000256" key="6">
    <source>
        <dbReference type="ARBA" id="ARBA00067618"/>
    </source>
</evidence>
<keyword evidence="7" id="KW-0472">Membrane</keyword>
<dbReference type="SUPFAM" id="SSF52833">
    <property type="entry name" value="Thioredoxin-like"/>
    <property type="match status" value="1"/>
</dbReference>
<dbReference type="InterPro" id="IPR036249">
    <property type="entry name" value="Thioredoxin-like_sf"/>
</dbReference>
<proteinExistence type="predicted"/>
<feature type="transmembrane region" description="Helical" evidence="7">
    <location>
        <begin position="12"/>
        <end position="39"/>
    </location>
</feature>
<dbReference type="Gene3D" id="3.40.30.10">
    <property type="entry name" value="Glutaredoxin"/>
    <property type="match status" value="1"/>
</dbReference>
<evidence type="ECO:0000256" key="3">
    <source>
        <dbReference type="ARBA" id="ARBA00023004"/>
    </source>
</evidence>
<feature type="domain" description="Glutaredoxin" evidence="8">
    <location>
        <begin position="76"/>
        <end position="143"/>
    </location>
</feature>
<keyword evidence="7" id="KW-0812">Transmembrane</keyword>
<evidence type="ECO:0000256" key="4">
    <source>
        <dbReference type="ARBA" id="ARBA00023014"/>
    </source>
</evidence>
<gene>
    <name evidence="9" type="ORF">WG66_15756</name>
</gene>
<evidence type="ECO:0000256" key="7">
    <source>
        <dbReference type="SAM" id="Phobius"/>
    </source>
</evidence>
<evidence type="ECO:0000313" key="9">
    <source>
        <dbReference type="EMBL" id="KTB31700.1"/>
    </source>
</evidence>
<organism evidence="9 10">
    <name type="scientific">Moniliophthora roreri</name>
    <name type="common">Frosty pod rot fungus</name>
    <name type="synonym">Monilia roreri</name>
    <dbReference type="NCBI Taxonomy" id="221103"/>
    <lineage>
        <taxon>Eukaryota</taxon>
        <taxon>Fungi</taxon>
        <taxon>Dikarya</taxon>
        <taxon>Basidiomycota</taxon>
        <taxon>Agaricomycotina</taxon>
        <taxon>Agaricomycetes</taxon>
        <taxon>Agaricomycetidae</taxon>
        <taxon>Agaricales</taxon>
        <taxon>Marasmiineae</taxon>
        <taxon>Marasmiaceae</taxon>
        <taxon>Moniliophthora</taxon>
    </lineage>
</organism>
<reference evidence="9 10" key="1">
    <citation type="submission" date="2015-12" db="EMBL/GenBank/DDBJ databases">
        <title>Draft genome sequence of Moniliophthora roreri, the causal agent of frosty pod rot of cacao.</title>
        <authorList>
            <person name="Aime M.C."/>
            <person name="Diaz-Valderrama J.R."/>
            <person name="Kijpornyongpan T."/>
            <person name="Phillips-Mora W."/>
        </authorList>
    </citation>
    <scope>NUCLEOTIDE SEQUENCE [LARGE SCALE GENOMIC DNA]</scope>
    <source>
        <strain evidence="9 10">MCA 2952</strain>
    </source>
</reference>
<dbReference type="Proteomes" id="UP000054988">
    <property type="component" value="Unassembled WGS sequence"/>
</dbReference>
<dbReference type="InterPro" id="IPR004480">
    <property type="entry name" value="Monothiol_GRX-rel"/>
</dbReference>